<evidence type="ECO:0000313" key="11">
    <source>
        <dbReference type="EMBL" id="MDC2887743.1"/>
    </source>
</evidence>
<keyword evidence="7" id="KW-0406">Ion transport</keyword>
<dbReference type="InterPro" id="IPR038770">
    <property type="entry name" value="Na+/solute_symporter_sf"/>
</dbReference>
<keyword evidence="5 9" id="KW-0812">Transmembrane</keyword>
<name>A0ABT5FA53_9GAMM</name>
<evidence type="ECO:0000313" key="12">
    <source>
        <dbReference type="Proteomes" id="UP001528411"/>
    </source>
</evidence>
<dbReference type="InterPro" id="IPR006153">
    <property type="entry name" value="Cation/H_exchanger_TM"/>
</dbReference>
<dbReference type="Proteomes" id="UP001528411">
    <property type="component" value="Unassembled WGS sequence"/>
</dbReference>
<organism evidence="11 12">
    <name type="scientific">Psychrosphaera algicola</name>
    <dbReference type="NCBI Taxonomy" id="3023714"/>
    <lineage>
        <taxon>Bacteria</taxon>
        <taxon>Pseudomonadati</taxon>
        <taxon>Pseudomonadota</taxon>
        <taxon>Gammaproteobacteria</taxon>
        <taxon>Alteromonadales</taxon>
        <taxon>Pseudoalteromonadaceae</taxon>
        <taxon>Psychrosphaera</taxon>
    </lineage>
</organism>
<feature type="transmembrane region" description="Helical" evidence="9">
    <location>
        <begin position="325"/>
        <end position="346"/>
    </location>
</feature>
<evidence type="ECO:0000256" key="1">
    <source>
        <dbReference type="ARBA" id="ARBA00004141"/>
    </source>
</evidence>
<dbReference type="Pfam" id="PF00999">
    <property type="entry name" value="Na_H_Exchanger"/>
    <property type="match status" value="1"/>
</dbReference>
<feature type="transmembrane region" description="Helical" evidence="9">
    <location>
        <begin position="92"/>
        <end position="109"/>
    </location>
</feature>
<evidence type="ECO:0000256" key="8">
    <source>
        <dbReference type="ARBA" id="ARBA00023136"/>
    </source>
</evidence>
<evidence type="ECO:0000256" key="6">
    <source>
        <dbReference type="ARBA" id="ARBA00022989"/>
    </source>
</evidence>
<accession>A0ABT5FA53</accession>
<feature type="transmembrane region" description="Helical" evidence="9">
    <location>
        <begin position="358"/>
        <end position="378"/>
    </location>
</feature>
<evidence type="ECO:0000256" key="9">
    <source>
        <dbReference type="SAM" id="Phobius"/>
    </source>
</evidence>
<dbReference type="PANTHER" id="PTHR46157">
    <property type="entry name" value="K(+) EFFLUX ANTIPORTER 3, CHLOROPLASTIC"/>
    <property type="match status" value="1"/>
</dbReference>
<keyword evidence="4" id="KW-0050">Antiport</keyword>
<dbReference type="RefSeq" id="WP_272179543.1">
    <property type="nucleotide sequence ID" value="NZ_JAQOMS010000002.1"/>
</dbReference>
<feature type="transmembrane region" description="Helical" evidence="9">
    <location>
        <begin position="268"/>
        <end position="287"/>
    </location>
</feature>
<feature type="transmembrane region" description="Helical" evidence="9">
    <location>
        <begin position="182"/>
        <end position="202"/>
    </location>
</feature>
<evidence type="ECO:0000256" key="7">
    <source>
        <dbReference type="ARBA" id="ARBA00023065"/>
    </source>
</evidence>
<dbReference type="PANTHER" id="PTHR46157:SF4">
    <property type="entry name" value="K(+) EFFLUX ANTIPORTER 3, CHLOROPLASTIC"/>
    <property type="match status" value="1"/>
</dbReference>
<gene>
    <name evidence="11" type="ORF">PN838_01345</name>
</gene>
<feature type="transmembrane region" description="Helical" evidence="9">
    <location>
        <begin position="238"/>
        <end position="256"/>
    </location>
</feature>
<evidence type="ECO:0000256" key="3">
    <source>
        <dbReference type="ARBA" id="ARBA00022448"/>
    </source>
</evidence>
<feature type="transmembrane region" description="Helical" evidence="9">
    <location>
        <begin position="33"/>
        <end position="52"/>
    </location>
</feature>
<keyword evidence="6 9" id="KW-1133">Transmembrane helix</keyword>
<comment type="caution">
    <text evidence="11">The sequence shown here is derived from an EMBL/GenBank/DDBJ whole genome shotgun (WGS) entry which is preliminary data.</text>
</comment>
<comment type="subcellular location">
    <subcellularLocation>
        <location evidence="1">Membrane</location>
        <topology evidence="1">Multi-pass membrane protein</topology>
    </subcellularLocation>
</comment>
<dbReference type="EMBL" id="JAQOMS010000002">
    <property type="protein sequence ID" value="MDC2887743.1"/>
    <property type="molecule type" value="Genomic_DNA"/>
</dbReference>
<evidence type="ECO:0000256" key="4">
    <source>
        <dbReference type="ARBA" id="ARBA00022449"/>
    </source>
</evidence>
<proteinExistence type="inferred from homology"/>
<feature type="domain" description="Cation/H+ exchanger transmembrane" evidence="10">
    <location>
        <begin position="16"/>
        <end position="373"/>
    </location>
</feature>
<evidence type="ECO:0000259" key="10">
    <source>
        <dbReference type="Pfam" id="PF00999"/>
    </source>
</evidence>
<feature type="transmembrane region" description="Helical" evidence="9">
    <location>
        <begin position="58"/>
        <end position="80"/>
    </location>
</feature>
<reference evidence="11 12" key="1">
    <citation type="submission" date="2023-01" db="EMBL/GenBank/DDBJ databases">
        <title>Psychrosphaera sp. nov., isolated from marine algae.</title>
        <authorList>
            <person name="Bayburt H."/>
            <person name="Choi B.J."/>
            <person name="Kim J.M."/>
            <person name="Choi D.G."/>
            <person name="Jeon C.O."/>
        </authorList>
    </citation>
    <scope>NUCLEOTIDE SEQUENCE [LARGE SCALE GENOMIC DNA]</scope>
    <source>
        <strain evidence="11 12">G1-22</strain>
    </source>
</reference>
<dbReference type="NCBIfam" id="TIGR00932">
    <property type="entry name" value="2a37"/>
    <property type="match status" value="1"/>
</dbReference>
<feature type="transmembrane region" description="Helical" evidence="9">
    <location>
        <begin position="6"/>
        <end position="26"/>
    </location>
</feature>
<protein>
    <submittedName>
        <fullName evidence="11">Monovalent cation:proton antiporter-2 (CPA2) family protein</fullName>
    </submittedName>
</protein>
<evidence type="ECO:0000256" key="5">
    <source>
        <dbReference type="ARBA" id="ARBA00022692"/>
    </source>
</evidence>
<feature type="transmembrane region" description="Helical" evidence="9">
    <location>
        <begin position="293"/>
        <end position="313"/>
    </location>
</feature>
<evidence type="ECO:0000256" key="2">
    <source>
        <dbReference type="ARBA" id="ARBA00005551"/>
    </source>
</evidence>
<dbReference type="Gene3D" id="1.20.1530.20">
    <property type="match status" value="1"/>
</dbReference>
<comment type="similarity">
    <text evidence="2">Belongs to the monovalent cation:proton antiporter 2 (CPA2) transporter (TC 2.A.37) family.</text>
</comment>
<sequence length="465" mass="50565">MPSQYLLEFIYLLIAAVIMVPICQAIKLGAVPGFLLAGLAIGPFGLGLIAQVEDVSHISEFGVVLLLFLIGMEMKPAFLWKIRRLVFGQGSLQLVLTGTVITSICYYGFNLDFAASIIIGPALALSSTAFVLQLLNEQKSLSSEYGRSSMAVLLFQDLAVVPLLAMIPLLSADQSSDIHLGYAFLKSIGILALVILAGRYLLNPILYRVAHAANSEVFTASALLIVLGTAYLTEHAGLSMAMGAFLAGLLISDSAFRHQIRAEVQPFRGLLLGLFFMSMGMSLNLDVLSQSPLFIIAMVFALVAIKALILWPISRLFGLNKHNGLAVALILAQGGEFALVLFSIAFNSHILTQSTFDTLLLIVLISMLVTPILAAIAYKLHLKPSDKPLEQKEIEFQPIVIAGFGRVGRRVGDILSLAGVPYVALESEVSLVKNTKHWECQSFMRMSQSLKHYIRQALQMRSQLS</sequence>
<keyword evidence="8 9" id="KW-0472">Membrane</keyword>
<feature type="transmembrane region" description="Helical" evidence="9">
    <location>
        <begin position="148"/>
        <end position="170"/>
    </location>
</feature>
<keyword evidence="12" id="KW-1185">Reference proteome</keyword>
<keyword evidence="3" id="KW-0813">Transport</keyword>
<feature type="transmembrane region" description="Helical" evidence="9">
    <location>
        <begin position="115"/>
        <end position="136"/>
    </location>
</feature>
<dbReference type="InterPro" id="IPR004771">
    <property type="entry name" value="K/H_exchanger"/>
</dbReference>